<dbReference type="Gene3D" id="1.20.1270.180">
    <property type="match status" value="1"/>
</dbReference>
<dbReference type="EMBL" id="QFPW01000002">
    <property type="protein sequence ID" value="PZQ51527.1"/>
    <property type="molecule type" value="Genomic_DNA"/>
</dbReference>
<feature type="region of interest" description="Disordered" evidence="1">
    <location>
        <begin position="1"/>
        <end position="23"/>
    </location>
</feature>
<organism evidence="3 4">
    <name type="scientific">Rhodovulum sulfidophilum</name>
    <name type="common">Rhodobacter sulfidophilus</name>
    <dbReference type="NCBI Taxonomy" id="35806"/>
    <lineage>
        <taxon>Bacteria</taxon>
        <taxon>Pseudomonadati</taxon>
        <taxon>Pseudomonadota</taxon>
        <taxon>Alphaproteobacteria</taxon>
        <taxon>Rhodobacterales</taxon>
        <taxon>Paracoccaceae</taxon>
        <taxon>Rhodovulum</taxon>
    </lineage>
</organism>
<evidence type="ECO:0000259" key="2">
    <source>
        <dbReference type="Pfam" id="PF07007"/>
    </source>
</evidence>
<evidence type="ECO:0000313" key="3">
    <source>
        <dbReference type="EMBL" id="PZQ51527.1"/>
    </source>
</evidence>
<proteinExistence type="predicted"/>
<reference evidence="3 4" key="1">
    <citation type="submission" date="2017-08" db="EMBL/GenBank/DDBJ databases">
        <title>Infants hospitalized years apart are colonized by the same room-sourced microbial strains.</title>
        <authorList>
            <person name="Brooks B."/>
            <person name="Olm M.R."/>
            <person name="Firek B.A."/>
            <person name="Baker R."/>
            <person name="Thomas B.C."/>
            <person name="Morowitz M.J."/>
            <person name="Banfield J.F."/>
        </authorList>
    </citation>
    <scope>NUCLEOTIDE SEQUENCE [LARGE SCALE GENOMIC DNA]</scope>
    <source>
        <strain evidence="3">S2_005_002_R2_34</strain>
    </source>
</reference>
<gene>
    <name evidence="3" type="ORF">DI556_05070</name>
</gene>
<evidence type="ECO:0000313" key="4">
    <source>
        <dbReference type="Proteomes" id="UP000249185"/>
    </source>
</evidence>
<comment type="caution">
    <text evidence="3">The sequence shown here is derived from an EMBL/GenBank/DDBJ whole genome shotgun (WGS) entry which is preliminary data.</text>
</comment>
<evidence type="ECO:0000256" key="1">
    <source>
        <dbReference type="SAM" id="MobiDB-lite"/>
    </source>
</evidence>
<accession>A0A2W5Q2M0</accession>
<sequence>MAWARSSTIPTTCPTGRPARTARSIPIAPTRRKATEMRARRRLGGAVPLTLVLLAAAPAPAASAADCTLLTDPARVAACVGDDYANADATLNRSYQSVMHGLDPQGKALLRDAERAWIGFRDKHCAFVGAASGGGSIQAMVIGQCQTELTIDRIAQLAWQLTCDPTDAACAR</sequence>
<dbReference type="PANTHER" id="PTHR39176:SF1">
    <property type="entry name" value="PERIPLASMIC PROTEIN"/>
    <property type="match status" value="1"/>
</dbReference>
<dbReference type="Pfam" id="PF07007">
    <property type="entry name" value="LprI"/>
    <property type="match status" value="1"/>
</dbReference>
<name>A0A2W5Q2M0_RHOSU</name>
<dbReference type="InterPro" id="IPR009739">
    <property type="entry name" value="LprI-like_N"/>
</dbReference>
<dbReference type="AlphaFoldDB" id="A0A2W5Q2M0"/>
<feature type="domain" description="Lysozyme inhibitor LprI-like N-terminal" evidence="2">
    <location>
        <begin position="76"/>
        <end position="157"/>
    </location>
</feature>
<dbReference type="PANTHER" id="PTHR39176">
    <property type="entry name" value="PERIPLASMIC PROTEIN-RELATED"/>
    <property type="match status" value="1"/>
</dbReference>
<protein>
    <recommendedName>
        <fullName evidence="2">Lysozyme inhibitor LprI-like N-terminal domain-containing protein</fullName>
    </recommendedName>
</protein>
<dbReference type="Proteomes" id="UP000249185">
    <property type="component" value="Unassembled WGS sequence"/>
</dbReference>
<feature type="compositionally biased region" description="Polar residues" evidence="1">
    <location>
        <begin position="1"/>
        <end position="14"/>
    </location>
</feature>